<accession>A0ABP7JCA5</accession>
<dbReference type="EMBL" id="BAABDE010000038">
    <property type="protein sequence ID" value="GAA3840221.1"/>
    <property type="molecule type" value="Genomic_DNA"/>
</dbReference>
<protein>
    <submittedName>
        <fullName evidence="1">Uncharacterized protein</fullName>
    </submittedName>
</protein>
<dbReference type="InterPro" id="IPR046032">
    <property type="entry name" value="DUF5990"/>
</dbReference>
<organism evidence="1 2">
    <name type="scientific">Streptomyces coacervatus</name>
    <dbReference type="NCBI Taxonomy" id="647381"/>
    <lineage>
        <taxon>Bacteria</taxon>
        <taxon>Bacillati</taxon>
        <taxon>Actinomycetota</taxon>
        <taxon>Actinomycetes</taxon>
        <taxon>Kitasatosporales</taxon>
        <taxon>Streptomycetaceae</taxon>
        <taxon>Streptomyces</taxon>
    </lineage>
</organism>
<dbReference type="Pfam" id="PF19452">
    <property type="entry name" value="DUF5990"/>
    <property type="match status" value="1"/>
</dbReference>
<keyword evidence="2" id="KW-1185">Reference proteome</keyword>
<evidence type="ECO:0000313" key="1">
    <source>
        <dbReference type="EMBL" id="GAA3840221.1"/>
    </source>
</evidence>
<name>A0ABP7JCA5_9ACTN</name>
<dbReference type="Proteomes" id="UP001501009">
    <property type="component" value="Unassembled WGS sequence"/>
</dbReference>
<evidence type="ECO:0000313" key="2">
    <source>
        <dbReference type="Proteomes" id="UP001501009"/>
    </source>
</evidence>
<gene>
    <name evidence="1" type="ORF">GCM10022403_085580</name>
</gene>
<proteinExistence type="predicted"/>
<sequence length="102" mass="10810">MRIRIDAVDLPGRTCPPEAFAGADVPEYRNINVAVQRRDRLAELPDPQPGDAASATWTLDRTTAATPKGTDVKGPYVQGRPGARPIYLSPGMAPEGAASHAC</sequence>
<reference evidence="2" key="1">
    <citation type="journal article" date="2019" name="Int. J. Syst. Evol. Microbiol.">
        <title>The Global Catalogue of Microorganisms (GCM) 10K type strain sequencing project: providing services to taxonomists for standard genome sequencing and annotation.</title>
        <authorList>
            <consortium name="The Broad Institute Genomics Platform"/>
            <consortium name="The Broad Institute Genome Sequencing Center for Infectious Disease"/>
            <person name="Wu L."/>
            <person name="Ma J."/>
        </authorList>
    </citation>
    <scope>NUCLEOTIDE SEQUENCE [LARGE SCALE GENOMIC DNA]</scope>
    <source>
        <strain evidence="2">JCM 17138</strain>
    </source>
</reference>
<comment type="caution">
    <text evidence="1">The sequence shown here is derived from an EMBL/GenBank/DDBJ whole genome shotgun (WGS) entry which is preliminary data.</text>
</comment>